<evidence type="ECO:0000313" key="6">
    <source>
        <dbReference type="EMBL" id="PTQ62456.1"/>
    </source>
</evidence>
<accession>A0A2T5GT27</accession>
<dbReference type="Proteomes" id="UP000244189">
    <property type="component" value="Unassembled WGS sequence"/>
</dbReference>
<protein>
    <submittedName>
        <fullName evidence="6">LysR family transcriptional regulator</fullName>
    </submittedName>
</protein>
<evidence type="ECO:0000259" key="5">
    <source>
        <dbReference type="PROSITE" id="PS50931"/>
    </source>
</evidence>
<dbReference type="InterPro" id="IPR036388">
    <property type="entry name" value="WH-like_DNA-bd_sf"/>
</dbReference>
<dbReference type="AlphaFoldDB" id="A0A2T5GT27"/>
<dbReference type="SUPFAM" id="SSF46785">
    <property type="entry name" value="Winged helix' DNA-binding domain"/>
    <property type="match status" value="1"/>
</dbReference>
<comment type="caution">
    <text evidence="6">The sequence shown here is derived from an EMBL/GenBank/DDBJ whole genome shotgun (WGS) entry which is preliminary data.</text>
</comment>
<proteinExistence type="inferred from homology"/>
<dbReference type="InterPro" id="IPR005119">
    <property type="entry name" value="LysR_subst-bd"/>
</dbReference>
<dbReference type="GO" id="GO:0003700">
    <property type="term" value="F:DNA-binding transcription factor activity"/>
    <property type="evidence" value="ECO:0007669"/>
    <property type="project" value="InterPro"/>
</dbReference>
<feature type="domain" description="HTH lysR-type" evidence="5">
    <location>
        <begin position="1"/>
        <end position="58"/>
    </location>
</feature>
<reference evidence="6 7" key="1">
    <citation type="submission" date="2018-04" db="EMBL/GenBank/DDBJ databases">
        <title>Genomic Encyclopedia of Type Strains, Phase III (KMG-III): the genomes of soil and plant-associated and newly described type strains.</title>
        <authorList>
            <person name="Whitman W."/>
        </authorList>
    </citation>
    <scope>NUCLEOTIDE SEQUENCE [LARGE SCALE GENOMIC DNA]</scope>
    <source>
        <strain evidence="6 7">MA101b</strain>
    </source>
</reference>
<evidence type="ECO:0000313" key="7">
    <source>
        <dbReference type="Proteomes" id="UP000244189"/>
    </source>
</evidence>
<dbReference type="InterPro" id="IPR000847">
    <property type="entry name" value="LysR_HTH_N"/>
</dbReference>
<sequence>MDWDDVRYFLALARAHRLGPAAKLLGQDATTVSRRLQRLERRLQTTLFEQTVAGYALTERGAALLEHAETMEASALGIQEVVGTDAGVLAGPIRLSVSEGFGSRILAPRLAAFTNQHPRIAIDLIASTGFLNPSRREADIAVMLARPKSGPLVARKLTDYHLGLYAHPDHLARSGPIATTADLMRHRLIGYVPDMIYAPELRYLAEIDGRLDASIRSSSIVAQAELIAAGAGCGILPCFIGDGVPGLVRVLPKAVDIQRSFWLVVHRDVRRIARIDRFIAWLDATIGALKPLMLGTTPVDAGAQIAATE</sequence>
<dbReference type="EMBL" id="QAOG01000001">
    <property type="protein sequence ID" value="PTQ62456.1"/>
    <property type="molecule type" value="Genomic_DNA"/>
</dbReference>
<evidence type="ECO:0000256" key="4">
    <source>
        <dbReference type="ARBA" id="ARBA00023163"/>
    </source>
</evidence>
<keyword evidence="3" id="KW-0238">DNA-binding</keyword>
<dbReference type="Gene3D" id="1.10.10.10">
    <property type="entry name" value="Winged helix-like DNA-binding domain superfamily/Winged helix DNA-binding domain"/>
    <property type="match status" value="1"/>
</dbReference>
<dbReference type="PANTHER" id="PTHR30537:SF3">
    <property type="entry name" value="TRANSCRIPTIONAL REGULATORY PROTEIN"/>
    <property type="match status" value="1"/>
</dbReference>
<name>A0A2T5GT27_9SPHN</name>
<dbReference type="PANTHER" id="PTHR30537">
    <property type="entry name" value="HTH-TYPE TRANSCRIPTIONAL REGULATOR"/>
    <property type="match status" value="1"/>
</dbReference>
<organism evidence="6 7">
    <name type="scientific">Sphingomonas aurantiaca</name>
    <dbReference type="NCBI Taxonomy" id="185949"/>
    <lineage>
        <taxon>Bacteria</taxon>
        <taxon>Pseudomonadati</taxon>
        <taxon>Pseudomonadota</taxon>
        <taxon>Alphaproteobacteria</taxon>
        <taxon>Sphingomonadales</taxon>
        <taxon>Sphingomonadaceae</taxon>
        <taxon>Sphingomonas</taxon>
    </lineage>
</organism>
<dbReference type="InterPro" id="IPR036390">
    <property type="entry name" value="WH_DNA-bd_sf"/>
</dbReference>
<dbReference type="PROSITE" id="PS50931">
    <property type="entry name" value="HTH_LYSR"/>
    <property type="match status" value="1"/>
</dbReference>
<dbReference type="SUPFAM" id="SSF53850">
    <property type="entry name" value="Periplasmic binding protein-like II"/>
    <property type="match status" value="1"/>
</dbReference>
<gene>
    <name evidence="6" type="ORF">C8J26_0736</name>
</gene>
<dbReference type="Gene3D" id="3.40.190.290">
    <property type="match status" value="1"/>
</dbReference>
<keyword evidence="7" id="KW-1185">Reference proteome</keyword>
<dbReference type="RefSeq" id="WP_107956723.1">
    <property type="nucleotide sequence ID" value="NZ_JASPFP010000001.1"/>
</dbReference>
<evidence type="ECO:0000256" key="2">
    <source>
        <dbReference type="ARBA" id="ARBA00023015"/>
    </source>
</evidence>
<evidence type="ECO:0000256" key="3">
    <source>
        <dbReference type="ARBA" id="ARBA00023125"/>
    </source>
</evidence>
<comment type="similarity">
    <text evidence="1">Belongs to the LysR transcriptional regulatory family.</text>
</comment>
<keyword evidence="4" id="KW-0804">Transcription</keyword>
<keyword evidence="2" id="KW-0805">Transcription regulation</keyword>
<evidence type="ECO:0000256" key="1">
    <source>
        <dbReference type="ARBA" id="ARBA00009437"/>
    </source>
</evidence>
<dbReference type="GO" id="GO:0043565">
    <property type="term" value="F:sequence-specific DNA binding"/>
    <property type="evidence" value="ECO:0007669"/>
    <property type="project" value="TreeGrafter"/>
</dbReference>
<dbReference type="GO" id="GO:0006351">
    <property type="term" value="P:DNA-templated transcription"/>
    <property type="evidence" value="ECO:0007669"/>
    <property type="project" value="TreeGrafter"/>
</dbReference>
<dbReference type="Pfam" id="PF00126">
    <property type="entry name" value="HTH_1"/>
    <property type="match status" value="1"/>
</dbReference>
<dbReference type="Pfam" id="PF03466">
    <property type="entry name" value="LysR_substrate"/>
    <property type="match status" value="1"/>
</dbReference>
<dbReference type="InterPro" id="IPR058163">
    <property type="entry name" value="LysR-type_TF_proteobact-type"/>
</dbReference>